<comment type="caution">
    <text evidence="2">The sequence shown here is derived from an EMBL/GenBank/DDBJ whole genome shotgun (WGS) entry which is preliminary data.</text>
</comment>
<name>A6DQ02_9BACT</name>
<dbReference type="GO" id="GO:0032049">
    <property type="term" value="P:cardiolipin biosynthetic process"/>
    <property type="evidence" value="ECO:0007669"/>
    <property type="project" value="UniProtKB-ARBA"/>
</dbReference>
<dbReference type="AlphaFoldDB" id="A6DQ02"/>
<reference evidence="2 3" key="1">
    <citation type="journal article" date="2010" name="J. Bacteriol.">
        <title>Genome sequence of Lentisphaera araneosa HTCC2155T, the type species of the order Lentisphaerales in the phylum Lentisphaerae.</title>
        <authorList>
            <person name="Thrash J.C."/>
            <person name="Cho J.C."/>
            <person name="Vergin K.L."/>
            <person name="Morris R.M."/>
            <person name="Giovannoni S.J."/>
        </authorList>
    </citation>
    <scope>NUCLEOTIDE SEQUENCE [LARGE SCALE GENOMIC DNA]</scope>
    <source>
        <strain evidence="2 3">HTCC2155</strain>
    </source>
</reference>
<gene>
    <name evidence="2" type="ORF">LNTAR_24069</name>
</gene>
<evidence type="ECO:0000313" key="2">
    <source>
        <dbReference type="EMBL" id="EDM26243.1"/>
    </source>
</evidence>
<dbReference type="InterPro" id="IPR001736">
    <property type="entry name" value="PLipase_D/transphosphatidylase"/>
</dbReference>
<dbReference type="Gene3D" id="3.30.870.10">
    <property type="entry name" value="Endonuclease Chain A"/>
    <property type="match status" value="2"/>
</dbReference>
<proteinExistence type="predicted"/>
<dbReference type="EMBL" id="ABCK01000018">
    <property type="protein sequence ID" value="EDM26243.1"/>
    <property type="molecule type" value="Genomic_DNA"/>
</dbReference>
<dbReference type="CDD" id="cd09111">
    <property type="entry name" value="PLDc_ymdC_like_1"/>
    <property type="match status" value="1"/>
</dbReference>
<feature type="domain" description="PLD phosphodiesterase" evidence="1">
    <location>
        <begin position="379"/>
        <end position="402"/>
    </location>
</feature>
<dbReference type="SUPFAM" id="SSF56024">
    <property type="entry name" value="Phospholipase D/nuclease"/>
    <property type="match status" value="2"/>
</dbReference>
<dbReference type="Proteomes" id="UP000004947">
    <property type="component" value="Unassembled WGS sequence"/>
</dbReference>
<dbReference type="SMART" id="SM00155">
    <property type="entry name" value="PLDc"/>
    <property type="match status" value="2"/>
</dbReference>
<dbReference type="GO" id="GO:0030572">
    <property type="term" value="F:phosphatidyltransferase activity"/>
    <property type="evidence" value="ECO:0007669"/>
    <property type="project" value="UniProtKB-ARBA"/>
</dbReference>
<dbReference type="eggNOG" id="COG1502">
    <property type="taxonomic scope" value="Bacteria"/>
</dbReference>
<dbReference type="PANTHER" id="PTHR21248:SF12">
    <property type="entry name" value="CARDIOLIPIN SYNTHASE C"/>
    <property type="match status" value="1"/>
</dbReference>
<dbReference type="CDD" id="cd09113">
    <property type="entry name" value="PLDc_ymdC_like_2"/>
    <property type="match status" value="1"/>
</dbReference>
<evidence type="ECO:0000259" key="1">
    <source>
        <dbReference type="PROSITE" id="PS50035"/>
    </source>
</evidence>
<sequence>MSCRGLKATHNEFEAALKPTKGGIWTELNFKRDHSYFMPLNNHFESLKWRLRALASAESSIDLQIFLWKKDHSGKLFMSEVLAAADRGVKVRMLIDDTFTIKQDQVLSDINHHPNIEVRIYNPFKRRYNSFSMRFLMNVTEFSRIDHRMHNKVLIVDNHVTIMGGRNLGDEYFGLHAEANFRDMDLLANGNISPFLSTVFDIYWANPWSFPVEKILRKNPKQREIETHPQTPFFPLKENHQERVIAWRRFKELATPAEYTVLYDLPMEANKKNRMDDNMTLDIYKLISDAKERVDIISPYFIPTPDLEDAIFDAEQRGVEVRILTNSLQSNNHTIAHSFYRKHMERYVNSGADLHEYRAWARDRNLFMYPPSENKILGLHAKILLIDDDLSLIGSANLDPRSLNINAELGILLKSEELCSQLRQLLEVDFSTRNSWKVEYNQEGKLIWQGNDKTLHQQPRNSRLQLFEAWFLGLLPVEDKI</sequence>
<dbReference type="Pfam" id="PF13091">
    <property type="entry name" value="PLDc_2"/>
    <property type="match status" value="2"/>
</dbReference>
<keyword evidence="3" id="KW-1185">Reference proteome</keyword>
<dbReference type="PANTHER" id="PTHR21248">
    <property type="entry name" value="CARDIOLIPIN SYNTHASE"/>
    <property type="match status" value="1"/>
</dbReference>
<accession>A6DQ02</accession>
<organism evidence="2 3">
    <name type="scientific">Lentisphaera araneosa HTCC2155</name>
    <dbReference type="NCBI Taxonomy" id="313628"/>
    <lineage>
        <taxon>Bacteria</taxon>
        <taxon>Pseudomonadati</taxon>
        <taxon>Lentisphaerota</taxon>
        <taxon>Lentisphaeria</taxon>
        <taxon>Lentisphaerales</taxon>
        <taxon>Lentisphaeraceae</taxon>
        <taxon>Lentisphaera</taxon>
    </lineage>
</organism>
<dbReference type="InterPro" id="IPR025202">
    <property type="entry name" value="PLD-like_dom"/>
</dbReference>
<evidence type="ECO:0000313" key="3">
    <source>
        <dbReference type="Proteomes" id="UP000004947"/>
    </source>
</evidence>
<protein>
    <submittedName>
        <fullName evidence="2">Phospholipase D/Transphosphatidylase</fullName>
    </submittedName>
</protein>
<feature type="domain" description="PLD phosphodiesterase" evidence="1">
    <location>
        <begin position="145"/>
        <end position="172"/>
    </location>
</feature>
<dbReference type="PROSITE" id="PS50035">
    <property type="entry name" value="PLD"/>
    <property type="match status" value="2"/>
</dbReference>
<dbReference type="STRING" id="313628.LNTAR_24069"/>